<dbReference type="EMBL" id="RQHV01000049">
    <property type="protein sequence ID" value="TGN10057.1"/>
    <property type="molecule type" value="Genomic_DNA"/>
</dbReference>
<dbReference type="OrthoDB" id="344888at2"/>
<sequence length="124" mass="13792">MKLKGIVVSICLFTSACGTNLLFHNGQTRDLLLGTQATNTRENLYDVLGRTNGKSSCFYLFGIFPVTDPLNIENALSDAVQKIEGGQTMIDLVIWHETEYFFPIGTVSVVNVEGDVIRFKRESQ</sequence>
<keyword evidence="2" id="KW-1185">Reference proteome</keyword>
<evidence type="ECO:0008006" key="3">
    <source>
        <dbReference type="Google" id="ProtNLM"/>
    </source>
</evidence>
<proteinExistence type="predicted"/>
<protein>
    <recommendedName>
        <fullName evidence="3">Lipoprotein</fullName>
    </recommendedName>
</protein>
<evidence type="ECO:0000313" key="2">
    <source>
        <dbReference type="Proteomes" id="UP000298264"/>
    </source>
</evidence>
<gene>
    <name evidence="1" type="ORF">EHS11_10880</name>
</gene>
<reference evidence="1" key="1">
    <citation type="journal article" date="2019" name="PLoS Negl. Trop. Dis.">
        <title>Revisiting the worldwide diversity of Leptospira species in the environment.</title>
        <authorList>
            <person name="Vincent A.T."/>
            <person name="Schiettekatte O."/>
            <person name="Bourhy P."/>
            <person name="Veyrier F.J."/>
            <person name="Picardeau M."/>
        </authorList>
    </citation>
    <scope>NUCLEOTIDE SEQUENCE [LARGE SCALE GENOMIC DNA]</scope>
    <source>
        <strain evidence="1">201400974</strain>
    </source>
</reference>
<dbReference type="AlphaFoldDB" id="A0A4R9LPP8"/>
<comment type="caution">
    <text evidence="1">The sequence shown here is derived from an EMBL/GenBank/DDBJ whole genome shotgun (WGS) entry which is preliminary data.</text>
</comment>
<evidence type="ECO:0000313" key="1">
    <source>
        <dbReference type="EMBL" id="TGN10057.1"/>
    </source>
</evidence>
<dbReference type="PROSITE" id="PS51257">
    <property type="entry name" value="PROKAR_LIPOPROTEIN"/>
    <property type="match status" value="1"/>
</dbReference>
<organism evidence="1 2">
    <name type="scientific">Leptospira ilyithenensis</name>
    <dbReference type="NCBI Taxonomy" id="2484901"/>
    <lineage>
        <taxon>Bacteria</taxon>
        <taxon>Pseudomonadati</taxon>
        <taxon>Spirochaetota</taxon>
        <taxon>Spirochaetia</taxon>
        <taxon>Leptospirales</taxon>
        <taxon>Leptospiraceae</taxon>
        <taxon>Leptospira</taxon>
    </lineage>
</organism>
<dbReference type="Proteomes" id="UP000298264">
    <property type="component" value="Unassembled WGS sequence"/>
</dbReference>
<accession>A0A4R9LPP8</accession>
<dbReference type="RefSeq" id="WP_135764437.1">
    <property type="nucleotide sequence ID" value="NZ_RQHV01000049.1"/>
</dbReference>
<name>A0A4R9LPP8_9LEPT</name>